<dbReference type="GO" id="GO:0006906">
    <property type="term" value="P:vesicle fusion"/>
    <property type="evidence" value="ECO:0000318"/>
    <property type="project" value="GO_Central"/>
</dbReference>
<dbReference type="GO" id="GO:0005794">
    <property type="term" value="C:Golgi apparatus"/>
    <property type="evidence" value="ECO:0000318"/>
    <property type="project" value="GO_Central"/>
</dbReference>
<evidence type="ECO:0008006" key="14">
    <source>
        <dbReference type="Google" id="ProtNLM"/>
    </source>
</evidence>
<feature type="transmembrane region" description="Helical" evidence="11">
    <location>
        <begin position="191"/>
        <end position="208"/>
    </location>
</feature>
<evidence type="ECO:0000256" key="2">
    <source>
        <dbReference type="ARBA" id="ARBA00022692"/>
    </source>
</evidence>
<dbReference type="GO" id="GO:0005789">
    <property type="term" value="C:endoplasmic reticulum membrane"/>
    <property type="evidence" value="ECO:0000318"/>
    <property type="project" value="GO_Central"/>
</dbReference>
<protein>
    <recommendedName>
        <fullName evidence="14">Golgi SNAP receptor complex member 2</fullName>
    </recommendedName>
</protein>
<dbReference type="GO" id="GO:0005484">
    <property type="term" value="F:SNAP receptor activity"/>
    <property type="evidence" value="ECO:0000318"/>
    <property type="project" value="GO_Central"/>
</dbReference>
<evidence type="ECO:0000256" key="10">
    <source>
        <dbReference type="PIRNR" id="PIRNR028865"/>
    </source>
</evidence>
<evidence type="ECO:0000256" key="3">
    <source>
        <dbReference type="ARBA" id="ARBA00022927"/>
    </source>
</evidence>
<comment type="subcellular location">
    <subcellularLocation>
        <location evidence="8">Golgi apparatus</location>
        <location evidence="8">cis-Golgi network membrane</location>
        <topology evidence="8">Single-pass type IV membrane protein</topology>
    </subcellularLocation>
</comment>
<reference evidence="13" key="1">
    <citation type="submission" date="2015-02" db="EMBL/GenBank/DDBJ databases">
        <title>Genome sequencing for Strongylocentrotus purpuratus.</title>
        <authorList>
            <person name="Murali S."/>
            <person name="Liu Y."/>
            <person name="Vee V."/>
            <person name="English A."/>
            <person name="Wang M."/>
            <person name="Skinner E."/>
            <person name="Han Y."/>
            <person name="Muzny D.M."/>
            <person name="Worley K.C."/>
            <person name="Gibbs R.A."/>
        </authorList>
    </citation>
    <scope>NUCLEOTIDE SEQUENCE</scope>
</reference>
<dbReference type="InterPro" id="IPR027027">
    <property type="entry name" value="GOSR2/Membrin/Bos1"/>
</dbReference>
<comment type="similarity">
    <text evidence="9 10">Belongs to the GOSR2 family.</text>
</comment>
<evidence type="ECO:0000256" key="4">
    <source>
        <dbReference type="ARBA" id="ARBA00022989"/>
    </source>
</evidence>
<dbReference type="PIRSF" id="PIRSF028865">
    <property type="entry name" value="Membrin-2"/>
    <property type="match status" value="1"/>
</dbReference>
<proteinExistence type="inferred from homology"/>
<dbReference type="KEGG" id="spu:590147"/>
<dbReference type="GO" id="GO:0006891">
    <property type="term" value="P:intra-Golgi vesicle-mediated transport"/>
    <property type="evidence" value="ECO:0000318"/>
    <property type="project" value="GO_Central"/>
</dbReference>
<dbReference type="GO" id="GO:0000149">
    <property type="term" value="F:SNARE binding"/>
    <property type="evidence" value="ECO:0000318"/>
    <property type="project" value="GO_Central"/>
</dbReference>
<dbReference type="PANTHER" id="PTHR21230">
    <property type="entry name" value="VESICLE TRANSPORT V-SNARE PROTEIN VTI1-RELATED"/>
    <property type="match status" value="1"/>
</dbReference>
<dbReference type="InParanoid" id="A0A7M7N2X8"/>
<evidence type="ECO:0000256" key="11">
    <source>
        <dbReference type="SAM" id="Phobius"/>
    </source>
</evidence>
<dbReference type="EnsemblMetazoa" id="XM_030974287">
    <property type="protein sequence ID" value="XP_030830147"/>
    <property type="gene ID" value="LOC590147"/>
</dbReference>
<dbReference type="AlphaFoldDB" id="A0A7M7N2X8"/>
<evidence type="ECO:0000256" key="6">
    <source>
        <dbReference type="ARBA" id="ARBA00023136"/>
    </source>
</evidence>
<keyword evidence="5" id="KW-0333">Golgi apparatus</keyword>
<organism evidence="12 13">
    <name type="scientific">Strongylocentrotus purpuratus</name>
    <name type="common">Purple sea urchin</name>
    <dbReference type="NCBI Taxonomy" id="7668"/>
    <lineage>
        <taxon>Eukaryota</taxon>
        <taxon>Metazoa</taxon>
        <taxon>Echinodermata</taxon>
        <taxon>Eleutherozoa</taxon>
        <taxon>Echinozoa</taxon>
        <taxon>Echinoidea</taxon>
        <taxon>Euechinoidea</taxon>
        <taxon>Echinacea</taxon>
        <taxon>Camarodonta</taxon>
        <taxon>Echinidea</taxon>
        <taxon>Strongylocentrotidae</taxon>
        <taxon>Strongylocentrotus</taxon>
    </lineage>
</organism>
<comment type="function">
    <text evidence="7 10">Involved in transport of proteins from the cis/medial-Golgi to the trans-Golgi network.</text>
</comment>
<keyword evidence="6 10" id="KW-0472">Membrane</keyword>
<dbReference type="PANTHER" id="PTHR21230:SF1">
    <property type="entry name" value="GOLGI SNAP RECEPTOR COMPLEX MEMBER 2"/>
    <property type="match status" value="1"/>
</dbReference>
<dbReference type="GO" id="GO:0015031">
    <property type="term" value="P:protein transport"/>
    <property type="evidence" value="ECO:0007669"/>
    <property type="project" value="UniProtKB-KW"/>
</dbReference>
<dbReference type="GO" id="GO:0012507">
    <property type="term" value="C:ER to Golgi transport vesicle membrane"/>
    <property type="evidence" value="ECO:0000318"/>
    <property type="project" value="GO_Central"/>
</dbReference>
<dbReference type="OrthoDB" id="158360at2759"/>
<keyword evidence="3 10" id="KW-0653">Protein transport</keyword>
<keyword evidence="13" id="KW-1185">Reference proteome</keyword>
<dbReference type="Pfam" id="PF12352">
    <property type="entry name" value="V-SNARE_C"/>
    <property type="match status" value="1"/>
</dbReference>
<evidence type="ECO:0000256" key="9">
    <source>
        <dbReference type="ARBA" id="ARBA00038172"/>
    </source>
</evidence>
<evidence type="ECO:0000256" key="1">
    <source>
        <dbReference type="ARBA" id="ARBA00022448"/>
    </source>
</evidence>
<keyword evidence="2 11" id="KW-0812">Transmembrane</keyword>
<dbReference type="CTD" id="9570"/>
<dbReference type="Proteomes" id="UP000007110">
    <property type="component" value="Unassembled WGS sequence"/>
</dbReference>
<evidence type="ECO:0000313" key="12">
    <source>
        <dbReference type="EnsemblMetazoa" id="XP_030830147"/>
    </source>
</evidence>
<dbReference type="GO" id="GO:0031902">
    <property type="term" value="C:late endosome membrane"/>
    <property type="evidence" value="ECO:0000318"/>
    <property type="project" value="GO_Central"/>
</dbReference>
<dbReference type="FunCoup" id="A0A7M7N2X8">
    <property type="interactions" value="1812"/>
</dbReference>
<sequence length="212" mass="24757">MEKLYHETNKIVLDVQNGLSRVEQARKEDAHLAENEIKARLDNLASNCDTLDILVNKEPVARRQNAKLKVDQLKYDCQHLNAALRQIQHRRYQREQEDKDREDLLTRRFTANDDNTSIMIDHELQHNTSLHNSHREMDNLLASGSATITNLRDQRGMLKGAQRKMLDVSNMLGLSNTVMRLIEKRTFQDKIILFGGMILTLIVMYYIYKYFG</sequence>
<evidence type="ECO:0000313" key="13">
    <source>
        <dbReference type="Proteomes" id="UP000007110"/>
    </source>
</evidence>
<evidence type="ECO:0000256" key="7">
    <source>
        <dbReference type="ARBA" id="ARBA00037078"/>
    </source>
</evidence>
<evidence type="ECO:0000256" key="5">
    <source>
        <dbReference type="ARBA" id="ARBA00023034"/>
    </source>
</evidence>
<accession>A0A7M7N2X8</accession>
<name>A0A7M7N2X8_STRPU</name>
<dbReference type="GO" id="GO:0031201">
    <property type="term" value="C:SNARE complex"/>
    <property type="evidence" value="ECO:0000318"/>
    <property type="project" value="GO_Central"/>
</dbReference>
<dbReference type="GeneID" id="590147"/>
<keyword evidence="4 11" id="KW-1133">Transmembrane helix</keyword>
<dbReference type="RefSeq" id="XP_030830147.1">
    <property type="nucleotide sequence ID" value="XM_030974287.1"/>
</dbReference>
<dbReference type="CDD" id="cd15863">
    <property type="entry name" value="SNARE_GS27"/>
    <property type="match status" value="1"/>
</dbReference>
<reference evidence="12" key="2">
    <citation type="submission" date="2021-01" db="UniProtKB">
        <authorList>
            <consortium name="EnsemblMetazoa"/>
        </authorList>
    </citation>
    <scope>IDENTIFICATION</scope>
</reference>
<dbReference type="SUPFAM" id="SSF58038">
    <property type="entry name" value="SNARE fusion complex"/>
    <property type="match status" value="1"/>
</dbReference>
<dbReference type="OMA" id="LKYDSRH"/>
<keyword evidence="1 10" id="KW-0813">Transport</keyword>
<dbReference type="Gene3D" id="1.20.5.110">
    <property type="match status" value="1"/>
</dbReference>
<evidence type="ECO:0000256" key="8">
    <source>
        <dbReference type="ARBA" id="ARBA00037862"/>
    </source>
</evidence>